<dbReference type="GO" id="GO:0016020">
    <property type="term" value="C:membrane"/>
    <property type="evidence" value="ECO:0007669"/>
    <property type="project" value="UniProtKB-SubCell"/>
</dbReference>
<evidence type="ECO:0000256" key="5">
    <source>
        <dbReference type="SAM" id="Phobius"/>
    </source>
</evidence>
<dbReference type="EMBL" id="NMPM01000057">
    <property type="protein sequence ID" value="PAV25535.1"/>
    <property type="molecule type" value="Genomic_DNA"/>
</dbReference>
<keyword evidence="9" id="KW-1185">Reference proteome</keyword>
<feature type="transmembrane region" description="Helical" evidence="5">
    <location>
        <begin position="75"/>
        <end position="92"/>
    </location>
</feature>
<feature type="transmembrane region" description="Helical" evidence="5">
    <location>
        <begin position="31"/>
        <end position="55"/>
    </location>
</feature>
<keyword evidence="3 5" id="KW-1133">Transmembrane helix</keyword>
<evidence type="ECO:0000259" key="6">
    <source>
        <dbReference type="Pfam" id="PF04893"/>
    </source>
</evidence>
<dbReference type="RefSeq" id="WP_095611396.1">
    <property type="nucleotide sequence ID" value="NZ_NMPM01000057.1"/>
</dbReference>
<comment type="subcellular location">
    <subcellularLocation>
        <location evidence="1">Membrane</location>
        <topology evidence="1">Multi-pass membrane protein</topology>
    </subcellularLocation>
</comment>
<comment type="caution">
    <text evidence="7">The sequence shown here is derived from an EMBL/GenBank/DDBJ whole genome shotgun (WGS) entry which is preliminary data.</text>
</comment>
<evidence type="ECO:0000256" key="4">
    <source>
        <dbReference type="ARBA" id="ARBA00023136"/>
    </source>
</evidence>
<dbReference type="OrthoDB" id="9808452at2"/>
<protein>
    <submittedName>
        <fullName evidence="8">Uncharacterized protein DUF1282</fullName>
    </submittedName>
</protein>
<evidence type="ECO:0000256" key="3">
    <source>
        <dbReference type="ARBA" id="ARBA00022989"/>
    </source>
</evidence>
<feature type="transmembrane region" description="Helical" evidence="5">
    <location>
        <begin position="113"/>
        <end position="132"/>
    </location>
</feature>
<reference evidence="8 10" key="2">
    <citation type="submission" date="2018-04" db="EMBL/GenBank/DDBJ databases">
        <title>Genomic Encyclopedia of Type Strains, Phase IV (KMG-IV): sequencing the most valuable type-strain genomes for metagenomic binning, comparative biology and taxonomic classification.</title>
        <authorList>
            <person name="Goeker M."/>
        </authorList>
    </citation>
    <scope>NUCLEOTIDE SEQUENCE [LARGE SCALE GENOMIC DNA]</scope>
    <source>
        <strain evidence="8 10">DSM 28688</strain>
    </source>
</reference>
<feature type="transmembrane region" description="Helical" evidence="5">
    <location>
        <begin position="166"/>
        <end position="192"/>
    </location>
</feature>
<evidence type="ECO:0000313" key="10">
    <source>
        <dbReference type="Proteomes" id="UP000245887"/>
    </source>
</evidence>
<organism evidence="7 9">
    <name type="scientific">Tamilnaduibacter salinus</name>
    <dbReference type="NCBI Taxonomy" id="1484056"/>
    <lineage>
        <taxon>Bacteria</taxon>
        <taxon>Pseudomonadati</taxon>
        <taxon>Pseudomonadota</taxon>
        <taxon>Gammaproteobacteria</taxon>
        <taxon>Pseudomonadales</taxon>
        <taxon>Marinobacteraceae</taxon>
        <taxon>Tamilnaduibacter</taxon>
    </lineage>
</organism>
<dbReference type="AlphaFoldDB" id="A0A2A2I328"/>
<keyword evidence="2 5" id="KW-0812">Transmembrane</keyword>
<evidence type="ECO:0000256" key="1">
    <source>
        <dbReference type="ARBA" id="ARBA00004141"/>
    </source>
</evidence>
<name>A0A2A2I328_9GAMM</name>
<dbReference type="Proteomes" id="UP000218332">
    <property type="component" value="Unassembled WGS sequence"/>
</dbReference>
<sequence>MLLRHAFGMFTHPDSEWDSIRREHEKPISLYIGYVLTLAAIGPICGFISTAYFGWSIDGERVIKLTEVSAAQLSILSYLAILVGVFALGWAIDWMANTYGARSEEDKSNGMALAAYAATPLFLSGFALLYPVPWFNALIMLVAAAYAGYLIYDGLPIVLGIPKDQAVFYAGAILTVALVILVSTRVGSVLLWNVGFEPVFIEAG</sequence>
<evidence type="ECO:0000313" key="9">
    <source>
        <dbReference type="Proteomes" id="UP000218332"/>
    </source>
</evidence>
<dbReference type="Proteomes" id="UP000245887">
    <property type="component" value="Unassembled WGS sequence"/>
</dbReference>
<evidence type="ECO:0000256" key="2">
    <source>
        <dbReference type="ARBA" id="ARBA00022692"/>
    </source>
</evidence>
<accession>A0A2A2I328</accession>
<evidence type="ECO:0000313" key="8">
    <source>
        <dbReference type="EMBL" id="PVY76328.1"/>
    </source>
</evidence>
<feature type="transmembrane region" description="Helical" evidence="5">
    <location>
        <begin position="138"/>
        <end position="159"/>
    </location>
</feature>
<reference evidence="7 9" key="1">
    <citation type="submission" date="2017-07" db="EMBL/GenBank/DDBJ databases">
        <title>Tamlnaduibacter salinus (Mi-7) genome sequencing.</title>
        <authorList>
            <person name="Verma A."/>
            <person name="Krishnamurthi S."/>
        </authorList>
    </citation>
    <scope>NUCLEOTIDE SEQUENCE [LARGE SCALE GENOMIC DNA]</scope>
    <source>
        <strain evidence="7 9">Mi-7</strain>
    </source>
</reference>
<dbReference type="InterPro" id="IPR006977">
    <property type="entry name" value="Yip1_dom"/>
</dbReference>
<dbReference type="EMBL" id="QEKQ01000005">
    <property type="protein sequence ID" value="PVY76328.1"/>
    <property type="molecule type" value="Genomic_DNA"/>
</dbReference>
<feature type="domain" description="Yip1" evidence="6">
    <location>
        <begin position="7"/>
        <end position="183"/>
    </location>
</feature>
<evidence type="ECO:0000313" key="7">
    <source>
        <dbReference type="EMBL" id="PAV25535.1"/>
    </source>
</evidence>
<proteinExistence type="predicted"/>
<dbReference type="Pfam" id="PF04893">
    <property type="entry name" value="Yip1"/>
    <property type="match status" value="1"/>
</dbReference>
<gene>
    <name evidence="8" type="ORF">C8D92_10581</name>
    <name evidence="7" type="ORF">CF392_10385</name>
</gene>
<keyword evidence="4 5" id="KW-0472">Membrane</keyword>